<organism evidence="1">
    <name type="scientific">Anguilla anguilla</name>
    <name type="common">European freshwater eel</name>
    <name type="synonym">Muraena anguilla</name>
    <dbReference type="NCBI Taxonomy" id="7936"/>
    <lineage>
        <taxon>Eukaryota</taxon>
        <taxon>Metazoa</taxon>
        <taxon>Chordata</taxon>
        <taxon>Craniata</taxon>
        <taxon>Vertebrata</taxon>
        <taxon>Euteleostomi</taxon>
        <taxon>Actinopterygii</taxon>
        <taxon>Neopterygii</taxon>
        <taxon>Teleostei</taxon>
        <taxon>Anguilliformes</taxon>
        <taxon>Anguillidae</taxon>
        <taxon>Anguilla</taxon>
    </lineage>
</organism>
<dbReference type="AlphaFoldDB" id="A0A0E9WDP8"/>
<reference evidence="1" key="1">
    <citation type="submission" date="2014-11" db="EMBL/GenBank/DDBJ databases">
        <authorList>
            <person name="Amaro Gonzalez C."/>
        </authorList>
    </citation>
    <scope>NUCLEOTIDE SEQUENCE</scope>
</reference>
<protein>
    <submittedName>
        <fullName evidence="1">Uncharacterized protein</fullName>
    </submittedName>
</protein>
<sequence>MLRPLKCLSGYFWTKVACIKRSFRMFAEHTFLMHSIMVSARKSFCS</sequence>
<name>A0A0E9WDP8_ANGAN</name>
<evidence type="ECO:0000313" key="1">
    <source>
        <dbReference type="EMBL" id="JAH88514.1"/>
    </source>
</evidence>
<reference evidence="1" key="2">
    <citation type="journal article" date="2015" name="Fish Shellfish Immunol.">
        <title>Early steps in the European eel (Anguilla anguilla)-Vibrio vulnificus interaction in the gills: Role of the RtxA13 toxin.</title>
        <authorList>
            <person name="Callol A."/>
            <person name="Pajuelo D."/>
            <person name="Ebbesson L."/>
            <person name="Teles M."/>
            <person name="MacKenzie S."/>
            <person name="Amaro C."/>
        </authorList>
    </citation>
    <scope>NUCLEOTIDE SEQUENCE</scope>
</reference>
<proteinExistence type="predicted"/>
<dbReference type="EMBL" id="GBXM01020063">
    <property type="protein sequence ID" value="JAH88514.1"/>
    <property type="molecule type" value="Transcribed_RNA"/>
</dbReference>
<accession>A0A0E9WDP8</accession>